<dbReference type="CDD" id="cd03696">
    <property type="entry name" value="SelB_II"/>
    <property type="match status" value="1"/>
</dbReference>
<comment type="subcellular location">
    <subcellularLocation>
        <location evidence="1">Cytoplasm</location>
    </subcellularLocation>
</comment>
<dbReference type="InterPro" id="IPR004535">
    <property type="entry name" value="Transl_elong_SelB"/>
</dbReference>
<accession>A0ABS5PNQ6</accession>
<dbReference type="InterPro" id="IPR009000">
    <property type="entry name" value="Transl_B-barrel_sf"/>
</dbReference>
<dbReference type="InterPro" id="IPR031157">
    <property type="entry name" value="G_TR_CS"/>
</dbReference>
<dbReference type="InterPro" id="IPR015191">
    <property type="entry name" value="SelB_WHD4"/>
</dbReference>
<keyword evidence="3" id="KW-0963">Cytoplasm</keyword>
<dbReference type="Pfam" id="PF09106">
    <property type="entry name" value="WHD_2nd_SelB"/>
    <property type="match status" value="1"/>
</dbReference>
<organism evidence="10 11">
    <name type="scientific">Fusibacter paucivorans</name>
    <dbReference type="NCBI Taxonomy" id="76009"/>
    <lineage>
        <taxon>Bacteria</taxon>
        <taxon>Bacillati</taxon>
        <taxon>Bacillota</taxon>
        <taxon>Clostridia</taxon>
        <taxon>Eubacteriales</taxon>
        <taxon>Eubacteriales Family XII. Incertae Sedis</taxon>
        <taxon>Fusibacter</taxon>
    </lineage>
</organism>
<sequence>MHNHLVIGTAGHIDHGKSTLVKALTAIDPDRLEEEKKRGITIVLGYAHIRIDDDEVSFVDVPGHERFVKTMLSGVTGIDAVMLIVAADEGIMPQTLEHFAIAKHLAVNNGFIVITKADRASDEQIDSLKKALAVMTIDSFLEGKPIFVTAIDNPDRYQVVRAYLKQLLEPISTERADLPPRMYIDRVFTLKGKGTVVTGTLIEGTFKKDDILYAYPSDTKTRIKQIQIHGESVNDAVYGHRVAMNLTCDMDAVKRGDLLTTVANRKGQYILDVEADFDQYVRHWQRIRFFHGTREVMGRLVLTNQHPIESDTHAVAQIRLEEAVFANIGDRFIMRRFSPVQTIGGGIIANANAKKHHITTITDISEDAYFNEQLNALQEPFDIHNTLFDSLSTSKEMLEKLIKQGIHTGNIIALSDVLYMTANAYETKRDAVYQFVESYHEAHPYRFGVNRAELKSKCFSKYTKQVFDRFLVQLYMDKTLRITAQWVHIYDFEPTEDAAFYKLKSEFDAVFEADALKMAKASDLIKLANKSSNHADLYRYLKYRENIVKINEDRYMLKAAYDSAREAMLTYFENNAFTDVASYRDLLGTSRKNSVMLLEHFDEIGLTKRIENKRVLIK</sequence>
<dbReference type="InterPro" id="IPR004161">
    <property type="entry name" value="EFTu-like_2"/>
</dbReference>
<keyword evidence="11" id="KW-1185">Reference proteome</keyword>
<evidence type="ECO:0000256" key="2">
    <source>
        <dbReference type="ARBA" id="ARBA00015953"/>
    </source>
</evidence>
<dbReference type="PROSITE" id="PS51722">
    <property type="entry name" value="G_TR_2"/>
    <property type="match status" value="1"/>
</dbReference>
<proteinExistence type="predicted"/>
<evidence type="ECO:0000256" key="8">
    <source>
        <dbReference type="ARBA" id="ARBA00031615"/>
    </source>
</evidence>
<dbReference type="GO" id="GO:0003746">
    <property type="term" value="F:translation elongation factor activity"/>
    <property type="evidence" value="ECO:0007669"/>
    <property type="project" value="UniProtKB-KW"/>
</dbReference>
<keyword evidence="5" id="KW-0648">Protein biosynthesis</keyword>
<dbReference type="Gene3D" id="2.40.30.10">
    <property type="entry name" value="Translation factors"/>
    <property type="match status" value="1"/>
</dbReference>
<dbReference type="Gene3D" id="1.10.10.10">
    <property type="entry name" value="Winged helix-like DNA-binding domain superfamily/Winged helix DNA-binding domain"/>
    <property type="match status" value="1"/>
</dbReference>
<dbReference type="CDD" id="cd15491">
    <property type="entry name" value="selB_III"/>
    <property type="match status" value="1"/>
</dbReference>
<keyword evidence="6" id="KW-0342">GTP-binding</keyword>
<gene>
    <name evidence="10" type="primary">selB</name>
    <name evidence="10" type="ORF">KHM83_08985</name>
</gene>
<dbReference type="PANTHER" id="PTHR43721:SF22">
    <property type="entry name" value="ELONGATION FACTOR TU, MITOCHONDRIAL"/>
    <property type="match status" value="1"/>
</dbReference>
<dbReference type="InterPro" id="IPR015190">
    <property type="entry name" value="Elong_fac_SelB-wing-hlx_typ-2"/>
</dbReference>
<dbReference type="Proteomes" id="UP000746471">
    <property type="component" value="Unassembled WGS sequence"/>
</dbReference>
<evidence type="ECO:0000256" key="7">
    <source>
        <dbReference type="ARBA" id="ARBA00025526"/>
    </source>
</evidence>
<dbReference type="PANTHER" id="PTHR43721">
    <property type="entry name" value="ELONGATION FACTOR TU-RELATED"/>
    <property type="match status" value="1"/>
</dbReference>
<dbReference type="EMBL" id="JAHBCL010000013">
    <property type="protein sequence ID" value="MBS7526810.1"/>
    <property type="molecule type" value="Genomic_DNA"/>
</dbReference>
<dbReference type="SUPFAM" id="SSF50447">
    <property type="entry name" value="Translation proteins"/>
    <property type="match status" value="1"/>
</dbReference>
<evidence type="ECO:0000256" key="5">
    <source>
        <dbReference type="ARBA" id="ARBA00022917"/>
    </source>
</evidence>
<keyword evidence="10" id="KW-0251">Elongation factor</keyword>
<dbReference type="InterPro" id="IPR057335">
    <property type="entry name" value="Beta-barrel_SelB"/>
</dbReference>
<protein>
    <recommendedName>
        <fullName evidence="2">Selenocysteine-specific elongation factor</fullName>
    </recommendedName>
    <alternativeName>
        <fullName evidence="8">SelB translation factor</fullName>
    </alternativeName>
</protein>
<dbReference type="SUPFAM" id="SSF50465">
    <property type="entry name" value="EF-Tu/eEF-1alpha/eIF2-gamma C-terminal domain"/>
    <property type="match status" value="1"/>
</dbReference>
<dbReference type="Gene3D" id="1.10.10.2770">
    <property type="match status" value="1"/>
</dbReference>
<evidence type="ECO:0000259" key="9">
    <source>
        <dbReference type="PROSITE" id="PS51722"/>
    </source>
</evidence>
<evidence type="ECO:0000256" key="3">
    <source>
        <dbReference type="ARBA" id="ARBA00022490"/>
    </source>
</evidence>
<feature type="domain" description="Tr-type G" evidence="9">
    <location>
        <begin position="2"/>
        <end position="173"/>
    </location>
</feature>
<dbReference type="NCBIfam" id="TIGR00475">
    <property type="entry name" value="selB"/>
    <property type="match status" value="1"/>
</dbReference>
<dbReference type="CDD" id="cd04171">
    <property type="entry name" value="SelB"/>
    <property type="match status" value="1"/>
</dbReference>
<dbReference type="InterPro" id="IPR000795">
    <property type="entry name" value="T_Tr_GTP-bd_dom"/>
</dbReference>
<dbReference type="Pfam" id="PF09107">
    <property type="entry name" value="WHD_3rd_SelB"/>
    <property type="match status" value="1"/>
</dbReference>
<dbReference type="RefSeq" id="WP_213236668.1">
    <property type="nucleotide sequence ID" value="NZ_JAHBCL010000013.1"/>
</dbReference>
<evidence type="ECO:0000256" key="6">
    <source>
        <dbReference type="ARBA" id="ARBA00023134"/>
    </source>
</evidence>
<dbReference type="InterPro" id="IPR036390">
    <property type="entry name" value="WH_DNA-bd_sf"/>
</dbReference>
<keyword evidence="4" id="KW-0547">Nucleotide-binding</keyword>
<dbReference type="InterPro" id="IPR009001">
    <property type="entry name" value="Transl_elong_EF1A/Init_IF2_C"/>
</dbReference>
<dbReference type="Pfam" id="PF00009">
    <property type="entry name" value="GTP_EFTU"/>
    <property type="match status" value="1"/>
</dbReference>
<dbReference type="InterPro" id="IPR036388">
    <property type="entry name" value="WH-like_DNA-bd_sf"/>
</dbReference>
<dbReference type="Pfam" id="PF25461">
    <property type="entry name" value="Beta-barrel_SelB"/>
    <property type="match status" value="1"/>
</dbReference>
<reference evidence="10 11" key="1">
    <citation type="submission" date="2021-05" db="EMBL/GenBank/DDBJ databases">
        <title>Fusibacter ferrireducens sp. nov., an anaerobic, sulfur- and Fe-reducing bacterium isolated from the mangrove sediment.</title>
        <authorList>
            <person name="Qiu D."/>
        </authorList>
    </citation>
    <scope>NUCLEOTIDE SEQUENCE [LARGE SCALE GENOMIC DNA]</scope>
    <source>
        <strain evidence="10 11">DSM 12116</strain>
    </source>
</reference>
<dbReference type="PROSITE" id="PS00301">
    <property type="entry name" value="G_TR_1"/>
    <property type="match status" value="1"/>
</dbReference>
<comment type="caution">
    <text evidence="10">The sequence shown here is derived from an EMBL/GenBank/DDBJ whole genome shotgun (WGS) entry which is preliminary data.</text>
</comment>
<dbReference type="SUPFAM" id="SSF46785">
    <property type="entry name" value="Winged helix' DNA-binding domain"/>
    <property type="match status" value="2"/>
</dbReference>
<dbReference type="Gene3D" id="3.40.50.300">
    <property type="entry name" value="P-loop containing nucleotide triphosphate hydrolases"/>
    <property type="match status" value="1"/>
</dbReference>
<dbReference type="SUPFAM" id="SSF52540">
    <property type="entry name" value="P-loop containing nucleoside triphosphate hydrolases"/>
    <property type="match status" value="1"/>
</dbReference>
<name>A0ABS5PNQ6_9FIRM</name>
<evidence type="ECO:0000256" key="1">
    <source>
        <dbReference type="ARBA" id="ARBA00004496"/>
    </source>
</evidence>
<comment type="function">
    <text evidence="7">Translation factor necessary for the incorporation of selenocysteine into proteins. It probably replaces EF-Tu for the insertion of selenocysteine directed by the UGA codon. SelB binds GTP and GDP.</text>
</comment>
<evidence type="ECO:0000313" key="10">
    <source>
        <dbReference type="EMBL" id="MBS7526810.1"/>
    </source>
</evidence>
<evidence type="ECO:0000256" key="4">
    <source>
        <dbReference type="ARBA" id="ARBA00022741"/>
    </source>
</evidence>
<evidence type="ECO:0000313" key="11">
    <source>
        <dbReference type="Proteomes" id="UP000746471"/>
    </source>
</evidence>
<dbReference type="InterPro" id="IPR050055">
    <property type="entry name" value="EF-Tu_GTPase"/>
</dbReference>
<dbReference type="Pfam" id="PF03144">
    <property type="entry name" value="GTP_EFTU_D2"/>
    <property type="match status" value="1"/>
</dbReference>
<dbReference type="InterPro" id="IPR027417">
    <property type="entry name" value="P-loop_NTPase"/>
</dbReference>